<dbReference type="RefSeq" id="WP_207678153.1">
    <property type="nucleotide sequence ID" value="NZ_CP061800.1"/>
</dbReference>
<proteinExistence type="predicted"/>
<dbReference type="Gene3D" id="3.30.1490.20">
    <property type="entry name" value="ATP-grasp fold, A domain"/>
    <property type="match status" value="1"/>
</dbReference>
<dbReference type="InterPro" id="IPR005811">
    <property type="entry name" value="SUCC_ACL_C"/>
</dbReference>
<dbReference type="Pfam" id="PF00549">
    <property type="entry name" value="Ligase_CoA"/>
    <property type="match status" value="1"/>
</dbReference>
<dbReference type="GO" id="GO:0046872">
    <property type="term" value="F:metal ion binding"/>
    <property type="evidence" value="ECO:0007669"/>
    <property type="project" value="UniProtKB-KW"/>
</dbReference>
<dbReference type="InterPro" id="IPR013650">
    <property type="entry name" value="ATP-grasp_succ-CoA_synth-type"/>
</dbReference>
<evidence type="ECO:0000256" key="5">
    <source>
        <dbReference type="PROSITE-ProRule" id="PRU00409"/>
    </source>
</evidence>
<sequence>MRLHEYEAARVFESVGIKVPKHKVVQTPEEALEAAEEIGYPLVLKAQVLVGGRGLAGGVKIASDPEELKTLSGKMTGSEIKGVPVDKIMVTEKANISDELYVAVTVDGYSGRPVVIASTEGGVNIEETARKTPEKIVSVHVDPQFGFYPFQARRLLRRLGLSERLLLSCADVLVRLYKVFSQLEGIIVEINPLAVLENGDLCAVDAVLEVDNSALKRIEYPLPNFLERIDNPLERRGRRIGVTYVDLDGDIGLISSGAGLGMASMDIIGQKLRPANFLETGGGITEELLYKCMELIMRKEKLRGLFINIYGGINPIHEGAKGVVRYIKEHGVTIPIVAKALGNHQEETWETLESGGVHVITDVATEKAVARLVELVEANE</sequence>
<dbReference type="GO" id="GO:0006099">
    <property type="term" value="P:tricarboxylic acid cycle"/>
    <property type="evidence" value="ECO:0007669"/>
    <property type="project" value="InterPro"/>
</dbReference>
<dbReference type="Proteomes" id="UP000663722">
    <property type="component" value="Chromosome"/>
</dbReference>
<dbReference type="GO" id="GO:0005524">
    <property type="term" value="F:ATP binding"/>
    <property type="evidence" value="ECO:0007669"/>
    <property type="project" value="UniProtKB-UniRule"/>
</dbReference>
<reference evidence="7" key="1">
    <citation type="journal article" date="2021" name="Microb. Physiol.">
        <title>Proteogenomic Insights into the Physiology of Marine, Sulfate-Reducing, Filamentous Desulfonema limicola and Desulfonema magnum.</title>
        <authorList>
            <person name="Schnaars V."/>
            <person name="Wohlbrand L."/>
            <person name="Scheve S."/>
            <person name="Hinrichs C."/>
            <person name="Reinhardt R."/>
            <person name="Rabus R."/>
        </authorList>
    </citation>
    <scope>NUCLEOTIDE SEQUENCE</scope>
    <source>
        <strain evidence="7">4be13</strain>
    </source>
</reference>
<evidence type="ECO:0000313" key="7">
    <source>
        <dbReference type="EMBL" id="QTA89610.1"/>
    </source>
</evidence>
<evidence type="ECO:0000259" key="6">
    <source>
        <dbReference type="PROSITE" id="PS50975"/>
    </source>
</evidence>
<keyword evidence="4" id="KW-0460">Magnesium</keyword>
<keyword evidence="1 7" id="KW-0436">Ligase</keyword>
<evidence type="ECO:0000256" key="2">
    <source>
        <dbReference type="ARBA" id="ARBA00022723"/>
    </source>
</evidence>
<dbReference type="InterPro" id="IPR005809">
    <property type="entry name" value="Succ_CoA_ligase-like_bsu"/>
</dbReference>
<dbReference type="Pfam" id="PF08442">
    <property type="entry name" value="ATP-grasp_2"/>
    <property type="match status" value="1"/>
</dbReference>
<organism evidence="7 8">
    <name type="scientific">Desulfonema magnum</name>
    <dbReference type="NCBI Taxonomy" id="45655"/>
    <lineage>
        <taxon>Bacteria</taxon>
        <taxon>Pseudomonadati</taxon>
        <taxon>Thermodesulfobacteriota</taxon>
        <taxon>Desulfobacteria</taxon>
        <taxon>Desulfobacterales</taxon>
        <taxon>Desulfococcaceae</taxon>
        <taxon>Desulfonema</taxon>
    </lineage>
</organism>
<dbReference type="InterPro" id="IPR011761">
    <property type="entry name" value="ATP-grasp"/>
</dbReference>
<dbReference type="AlphaFoldDB" id="A0A975GQ77"/>
<dbReference type="SUPFAM" id="SSF52210">
    <property type="entry name" value="Succinyl-CoA synthetase domains"/>
    <property type="match status" value="1"/>
</dbReference>
<keyword evidence="3 5" id="KW-0547">Nucleotide-binding</keyword>
<name>A0A975GQ77_9BACT</name>
<dbReference type="InterPro" id="IPR016102">
    <property type="entry name" value="Succinyl-CoA_synth-like"/>
</dbReference>
<accession>A0A975GQ77</accession>
<dbReference type="PANTHER" id="PTHR11815:SF10">
    <property type="entry name" value="SUCCINATE--COA LIGASE [GDP-FORMING] SUBUNIT BETA, MITOCHONDRIAL"/>
    <property type="match status" value="1"/>
</dbReference>
<dbReference type="PANTHER" id="PTHR11815">
    <property type="entry name" value="SUCCINYL-COA SYNTHETASE BETA CHAIN"/>
    <property type="match status" value="1"/>
</dbReference>
<dbReference type="PIRSF" id="PIRSF001554">
    <property type="entry name" value="SucCS_beta"/>
    <property type="match status" value="1"/>
</dbReference>
<dbReference type="Gene3D" id="3.30.470.20">
    <property type="entry name" value="ATP-grasp fold, B domain"/>
    <property type="match status" value="1"/>
</dbReference>
<evidence type="ECO:0000256" key="4">
    <source>
        <dbReference type="ARBA" id="ARBA00022842"/>
    </source>
</evidence>
<dbReference type="Gene3D" id="3.40.50.261">
    <property type="entry name" value="Succinyl-CoA synthetase domains"/>
    <property type="match status" value="1"/>
</dbReference>
<feature type="domain" description="ATP-grasp" evidence="6">
    <location>
        <begin position="9"/>
        <end position="219"/>
    </location>
</feature>
<keyword evidence="5" id="KW-0067">ATP-binding</keyword>
<evidence type="ECO:0000256" key="3">
    <source>
        <dbReference type="ARBA" id="ARBA00022741"/>
    </source>
</evidence>
<dbReference type="SUPFAM" id="SSF56059">
    <property type="entry name" value="Glutathione synthetase ATP-binding domain-like"/>
    <property type="match status" value="1"/>
</dbReference>
<dbReference type="GO" id="GO:0004775">
    <property type="term" value="F:succinate-CoA ligase (ADP-forming) activity"/>
    <property type="evidence" value="ECO:0007669"/>
    <property type="project" value="TreeGrafter"/>
</dbReference>
<dbReference type="KEGG" id="dmm:dnm_056660"/>
<dbReference type="PROSITE" id="PS50975">
    <property type="entry name" value="ATP_GRASP"/>
    <property type="match status" value="1"/>
</dbReference>
<evidence type="ECO:0000313" key="8">
    <source>
        <dbReference type="Proteomes" id="UP000663722"/>
    </source>
</evidence>
<evidence type="ECO:0000256" key="1">
    <source>
        <dbReference type="ARBA" id="ARBA00022598"/>
    </source>
</evidence>
<gene>
    <name evidence="7" type="primary">sucC1</name>
    <name evidence="7" type="ORF">dnm_056660</name>
</gene>
<protein>
    <submittedName>
        <fullName evidence="7">Succinate--CoA ligase [ADP-forming], subunit beta</fullName>
    </submittedName>
</protein>
<dbReference type="GO" id="GO:0006104">
    <property type="term" value="P:succinyl-CoA metabolic process"/>
    <property type="evidence" value="ECO:0007669"/>
    <property type="project" value="TreeGrafter"/>
</dbReference>
<dbReference type="EMBL" id="CP061800">
    <property type="protein sequence ID" value="QTA89610.1"/>
    <property type="molecule type" value="Genomic_DNA"/>
</dbReference>
<keyword evidence="8" id="KW-1185">Reference proteome</keyword>
<dbReference type="GO" id="GO:0042709">
    <property type="term" value="C:succinate-CoA ligase complex"/>
    <property type="evidence" value="ECO:0007669"/>
    <property type="project" value="TreeGrafter"/>
</dbReference>
<keyword evidence="2" id="KW-0479">Metal-binding</keyword>
<dbReference type="InterPro" id="IPR013815">
    <property type="entry name" value="ATP_grasp_subdomain_1"/>
</dbReference>